<dbReference type="PANTHER" id="PTHR43566">
    <property type="entry name" value="CONSERVED PROTEIN"/>
    <property type="match status" value="1"/>
</dbReference>
<dbReference type="InterPro" id="IPR027417">
    <property type="entry name" value="P-loop_NTPase"/>
</dbReference>
<name>A0A0W0ZUX4_9GAMM</name>
<dbReference type="SUPFAM" id="SSF52540">
    <property type="entry name" value="P-loop containing nucleoside triphosphate hydrolases"/>
    <property type="match status" value="1"/>
</dbReference>
<feature type="domain" description="DUF4143" evidence="2">
    <location>
        <begin position="212"/>
        <end position="363"/>
    </location>
</feature>
<comment type="caution">
    <text evidence="3">The sequence shown here is derived from an EMBL/GenBank/DDBJ whole genome shotgun (WGS) entry which is preliminary data.</text>
</comment>
<evidence type="ECO:0000313" key="4">
    <source>
        <dbReference type="Proteomes" id="UP000054693"/>
    </source>
</evidence>
<proteinExistence type="predicted"/>
<dbReference type="STRING" id="40335.Ltuc_0819"/>
<keyword evidence="4" id="KW-1185">Reference proteome</keyword>
<accession>A0A0W0ZUX4</accession>
<protein>
    <submittedName>
        <fullName evidence="3">ATPase</fullName>
    </submittedName>
</protein>
<dbReference type="EMBL" id="LNZA01000001">
    <property type="protein sequence ID" value="KTD72972.1"/>
    <property type="molecule type" value="Genomic_DNA"/>
</dbReference>
<dbReference type="Pfam" id="PF13635">
    <property type="entry name" value="DUF4143"/>
    <property type="match status" value="1"/>
</dbReference>
<dbReference type="InterPro" id="IPR025420">
    <property type="entry name" value="DUF4143"/>
</dbReference>
<dbReference type="InterPro" id="IPR041682">
    <property type="entry name" value="AAA_14"/>
</dbReference>
<evidence type="ECO:0000313" key="3">
    <source>
        <dbReference type="EMBL" id="KTD72972.1"/>
    </source>
</evidence>
<dbReference type="Pfam" id="PF13173">
    <property type="entry name" value="AAA_14"/>
    <property type="match status" value="1"/>
</dbReference>
<evidence type="ECO:0000259" key="1">
    <source>
        <dbReference type="Pfam" id="PF13173"/>
    </source>
</evidence>
<reference evidence="3 4" key="1">
    <citation type="submission" date="2015-11" db="EMBL/GenBank/DDBJ databases">
        <title>Genomic analysis of 38 Legionella species identifies large and diverse effector repertoires.</title>
        <authorList>
            <person name="Burstein D."/>
            <person name="Amaro F."/>
            <person name="Zusman T."/>
            <person name="Lifshitz Z."/>
            <person name="Cohen O."/>
            <person name="Gilbert J.A."/>
            <person name="Pupko T."/>
            <person name="Shuman H.A."/>
            <person name="Segal G."/>
        </authorList>
    </citation>
    <scope>NUCLEOTIDE SEQUENCE [LARGE SCALE GENOMIC DNA]</scope>
    <source>
        <strain evidence="3 4">ATCC 49180</strain>
    </source>
</reference>
<dbReference type="Proteomes" id="UP000054693">
    <property type="component" value="Unassembled WGS sequence"/>
</dbReference>
<evidence type="ECO:0000259" key="2">
    <source>
        <dbReference type="Pfam" id="PF13635"/>
    </source>
</evidence>
<dbReference type="AlphaFoldDB" id="A0A0W0ZUX4"/>
<dbReference type="OrthoDB" id="9771844at2"/>
<gene>
    <name evidence="3" type="ORF">Ltuc_0819</name>
</gene>
<organism evidence="3 4">
    <name type="scientific">Legionella tucsonensis</name>
    <dbReference type="NCBI Taxonomy" id="40335"/>
    <lineage>
        <taxon>Bacteria</taxon>
        <taxon>Pseudomonadati</taxon>
        <taxon>Pseudomonadota</taxon>
        <taxon>Gammaproteobacteria</taxon>
        <taxon>Legionellales</taxon>
        <taxon>Legionellaceae</taxon>
        <taxon>Legionella</taxon>
    </lineage>
</organism>
<dbReference type="PANTHER" id="PTHR43566:SF2">
    <property type="entry name" value="DUF4143 DOMAIN-CONTAINING PROTEIN"/>
    <property type="match status" value="1"/>
</dbReference>
<dbReference type="PATRIC" id="fig|40335.7.peg.862"/>
<dbReference type="RefSeq" id="WP_058520055.1">
    <property type="nucleotide sequence ID" value="NZ_CAAAIP010000001.1"/>
</dbReference>
<sequence length="417" mass="47434">MFERKLTAIVIELLKEFRIVYLTGPRQAGKTTLTKSISPDCGLEYISFDNQNILQSAQNDPIGFIDSFKNKKLILDEFQYIPELIPAIKQASDNLPATEKGKFLLTGSADIFRSGKTQEALPGHMARLELYPLSLSEKFNTQNNIIDLLCNQNFNINLLESFSHQQLADLILQGGYPEVQDKSPRGKQIWYDSYLEGRLFKDFETLYAARGDYRSKLKSLAPYLAGLAGNLIKYSNISNDLGQEDKLIKAYIEILELMFIIKIVPAYLKNKAKRQAITMPKLQMIDTGLACSLLGIKNDDQLINSSFFGGLLENLIFMELLKQNGWSNEQVELFHFRDKYKNEVDIVLERDNNQIIGIEVKASATIKQHDFKGLIKLAEFNPAKFQYGIVFYSGKEVLPFPQNNIQLYALPIGLFLK</sequence>
<feature type="domain" description="AAA" evidence="1">
    <location>
        <begin position="17"/>
        <end position="137"/>
    </location>
</feature>